<sequence length="811" mass="87943">MKKIGGVLFFLMAAFGVFADDAYEPNNTLAEAFVLAPDVWLGDLLGLGSAEDDDWFEIVVPAGYERVTVDCLFLSGLGDLDLELIDGTGTPLASSASVDDNESIDYIVPAAGTYYIKVFPYGPSDIGNTYNLMWSALAPAPSGAGDDEYENNDDTSSAYPLPESTWLSDLLGTGVQADEDYFRIEVSPGYETVSIQCLFSQADGDIDLYLLDAAGSPITSSLTGTDNESITAIVSGAGTYYIQVVGYGGATDNAYDLWWDDFAVVGTDDDEYETNDDQGSAFAFSKEKTWLSTFQGRGIQLDQDWYAIEVSPGTAYVEVDCQFTNAAGDLDVALYGTLGQLLTNATSATDNEYILFPVTAAGTYHIVVNGAGGLVKNNSYDLWWDDMAAAIPLDDEYEANDSLSSAHPFTQENTWLSTLQGPAIQANDDWYEIEVTPGFLWVQADCVFSHAEGDIDLVLFDSGGYEVDSSTSTDDNESITTSVPAPGTYYLLVNYGDAGNSYDLKWDDLDAPLVQTDDAYEENDSLAEAYSLVNNKDAWLSDLLGEAVMLDDDWFMVTVTGSTQRILVECQFTHVAGDIDIELHDASAVIESSTSSGDTESIDAEVVPGDYYVRVYGYGVAAGNSYDLWWSTAEPSNSAPYGLSVDAGFVEENSPVGTWVGTLQSEDENLGDTFVYTLVPGLGDADNHRFMIAGDQLFTAEMLDFEQASSPTIRIRTTDSTGLWYELPWLIDVFDVDETPTITGYSVQGNGDVEISWSSIVNNSYSVEASTNLLEGFHVVESNILVTPPENTYTGVVGEAPQTFWRIVVEE</sequence>
<dbReference type="InterPro" id="IPR015919">
    <property type="entry name" value="Cadherin-like_sf"/>
</dbReference>
<dbReference type="SUPFAM" id="SSF89260">
    <property type="entry name" value="Collagen-binding domain"/>
    <property type="match status" value="2"/>
</dbReference>
<feature type="chain" id="PRO_5025384980" description="Cadherin domain-containing protein" evidence="1">
    <location>
        <begin position="20"/>
        <end position="811"/>
    </location>
</feature>
<keyword evidence="4" id="KW-1185">Reference proteome</keyword>
<dbReference type="GO" id="GO:0007156">
    <property type="term" value="P:homophilic cell adhesion via plasma membrane adhesion molecules"/>
    <property type="evidence" value="ECO:0007669"/>
    <property type="project" value="InterPro"/>
</dbReference>
<evidence type="ECO:0000256" key="1">
    <source>
        <dbReference type="SAM" id="SignalP"/>
    </source>
</evidence>
<dbReference type="Proteomes" id="UP000366872">
    <property type="component" value="Unassembled WGS sequence"/>
</dbReference>
<gene>
    <name evidence="3" type="ORF">PDESU_01799</name>
</gene>
<evidence type="ECO:0000259" key="2">
    <source>
        <dbReference type="PROSITE" id="PS50268"/>
    </source>
</evidence>
<dbReference type="GO" id="GO:0005509">
    <property type="term" value="F:calcium ion binding"/>
    <property type="evidence" value="ECO:0007669"/>
    <property type="project" value="InterPro"/>
</dbReference>
<proteinExistence type="predicted"/>
<dbReference type="RefSeq" id="WP_136078830.1">
    <property type="nucleotide sequence ID" value="NZ_CAAHFG010000001.1"/>
</dbReference>
<evidence type="ECO:0000313" key="4">
    <source>
        <dbReference type="Proteomes" id="UP000366872"/>
    </source>
</evidence>
<keyword evidence="1" id="KW-0732">Signal</keyword>
<accession>A0A6C2U052</accession>
<dbReference type="InterPro" id="IPR002126">
    <property type="entry name" value="Cadherin-like_dom"/>
</dbReference>
<dbReference type="Pfam" id="PF04151">
    <property type="entry name" value="PPC"/>
    <property type="match status" value="2"/>
</dbReference>
<dbReference type="SUPFAM" id="SSF49313">
    <property type="entry name" value="Cadherin-like"/>
    <property type="match status" value="1"/>
</dbReference>
<feature type="signal peptide" evidence="1">
    <location>
        <begin position="1"/>
        <end position="19"/>
    </location>
</feature>
<organism evidence="3 4">
    <name type="scientific">Pontiella desulfatans</name>
    <dbReference type="NCBI Taxonomy" id="2750659"/>
    <lineage>
        <taxon>Bacteria</taxon>
        <taxon>Pseudomonadati</taxon>
        <taxon>Kiritimatiellota</taxon>
        <taxon>Kiritimatiellia</taxon>
        <taxon>Kiritimatiellales</taxon>
        <taxon>Pontiellaceae</taxon>
        <taxon>Pontiella</taxon>
    </lineage>
</organism>
<feature type="domain" description="Cadherin" evidence="2">
    <location>
        <begin position="650"/>
        <end position="742"/>
    </location>
</feature>
<dbReference type="Gene3D" id="2.60.120.380">
    <property type="match status" value="5"/>
</dbReference>
<reference evidence="3 4" key="1">
    <citation type="submission" date="2019-04" db="EMBL/GenBank/DDBJ databases">
        <authorList>
            <person name="Van Vliet M D."/>
        </authorList>
    </citation>
    <scope>NUCLEOTIDE SEQUENCE [LARGE SCALE GENOMIC DNA]</scope>
    <source>
        <strain evidence="3 4">F1</strain>
    </source>
</reference>
<dbReference type="Gene3D" id="2.60.40.60">
    <property type="entry name" value="Cadherins"/>
    <property type="match status" value="1"/>
</dbReference>
<dbReference type="EMBL" id="CAAHFG010000001">
    <property type="protein sequence ID" value="VGO13243.1"/>
    <property type="molecule type" value="Genomic_DNA"/>
</dbReference>
<dbReference type="InterPro" id="IPR007280">
    <property type="entry name" value="Peptidase_C_arc/bac"/>
</dbReference>
<dbReference type="GO" id="GO:0016020">
    <property type="term" value="C:membrane"/>
    <property type="evidence" value="ECO:0007669"/>
    <property type="project" value="InterPro"/>
</dbReference>
<evidence type="ECO:0000313" key="3">
    <source>
        <dbReference type="EMBL" id="VGO13243.1"/>
    </source>
</evidence>
<dbReference type="PROSITE" id="PS50268">
    <property type="entry name" value="CADHERIN_2"/>
    <property type="match status" value="1"/>
</dbReference>
<dbReference type="CDD" id="cd11304">
    <property type="entry name" value="Cadherin_repeat"/>
    <property type="match status" value="1"/>
</dbReference>
<name>A0A6C2U052_PONDE</name>
<dbReference type="AlphaFoldDB" id="A0A6C2U052"/>
<protein>
    <recommendedName>
        <fullName evidence="2">Cadherin domain-containing protein</fullName>
    </recommendedName>
</protein>